<feature type="non-terminal residue" evidence="1">
    <location>
        <position position="1"/>
    </location>
</feature>
<accession>A0A0B6YS25</accession>
<dbReference type="AlphaFoldDB" id="A0A0B6YS25"/>
<gene>
    <name evidence="1" type="primary">ORF34850</name>
</gene>
<reference evidence="1" key="1">
    <citation type="submission" date="2014-12" db="EMBL/GenBank/DDBJ databases">
        <title>Insight into the proteome of Arion vulgaris.</title>
        <authorList>
            <person name="Aradska J."/>
            <person name="Bulat T."/>
            <person name="Smidak R."/>
            <person name="Sarate P."/>
            <person name="Gangsoo J."/>
            <person name="Sialana F."/>
            <person name="Bilban M."/>
            <person name="Lubec G."/>
        </authorList>
    </citation>
    <scope>NUCLEOTIDE SEQUENCE</scope>
    <source>
        <tissue evidence="1">Skin</tissue>
    </source>
</reference>
<evidence type="ECO:0000313" key="1">
    <source>
        <dbReference type="EMBL" id="CEK58998.1"/>
    </source>
</evidence>
<feature type="non-terminal residue" evidence="1">
    <location>
        <position position="154"/>
    </location>
</feature>
<dbReference type="EMBL" id="HACG01012133">
    <property type="protein sequence ID" value="CEK58998.1"/>
    <property type="molecule type" value="Transcribed_RNA"/>
</dbReference>
<sequence>YYSRTVKHLADSTMFDDCVSYMDKCSHFCVASFLLKPHHDDHSVTMKPFIYSQAGNHFLLQVWPLHNLMCQTQVLICCVRSFSTKKNRLTEKSMSNMRSTEEAVTDHVVLDAAVTDNVLTDKVATEQTTYSQTATEFSPHRIQLFAKLLHCSID</sequence>
<name>A0A0B6YS25_9EUPU</name>
<organism evidence="1">
    <name type="scientific">Arion vulgaris</name>
    <dbReference type="NCBI Taxonomy" id="1028688"/>
    <lineage>
        <taxon>Eukaryota</taxon>
        <taxon>Metazoa</taxon>
        <taxon>Spiralia</taxon>
        <taxon>Lophotrochozoa</taxon>
        <taxon>Mollusca</taxon>
        <taxon>Gastropoda</taxon>
        <taxon>Heterobranchia</taxon>
        <taxon>Euthyneura</taxon>
        <taxon>Panpulmonata</taxon>
        <taxon>Eupulmonata</taxon>
        <taxon>Stylommatophora</taxon>
        <taxon>Helicina</taxon>
        <taxon>Arionoidea</taxon>
        <taxon>Arionidae</taxon>
        <taxon>Arion</taxon>
    </lineage>
</organism>
<proteinExistence type="predicted"/>
<protein>
    <submittedName>
        <fullName evidence="1">Uncharacterized protein</fullName>
    </submittedName>
</protein>